<feature type="compositionally biased region" description="Basic and acidic residues" evidence="1">
    <location>
        <begin position="7"/>
        <end position="20"/>
    </location>
</feature>
<dbReference type="AlphaFoldDB" id="A0A5B7HCT2"/>
<gene>
    <name evidence="2" type="ORF">E2C01_060683</name>
</gene>
<dbReference type="Proteomes" id="UP000324222">
    <property type="component" value="Unassembled WGS sequence"/>
</dbReference>
<feature type="region of interest" description="Disordered" evidence="1">
    <location>
        <begin position="1"/>
        <end position="33"/>
    </location>
</feature>
<accession>A0A5B7HCT2</accession>
<dbReference type="EMBL" id="VSRR010024894">
    <property type="protein sequence ID" value="MPC66534.1"/>
    <property type="molecule type" value="Genomic_DNA"/>
</dbReference>
<evidence type="ECO:0000313" key="2">
    <source>
        <dbReference type="EMBL" id="MPC66534.1"/>
    </source>
</evidence>
<evidence type="ECO:0000256" key="1">
    <source>
        <dbReference type="SAM" id="MobiDB-lite"/>
    </source>
</evidence>
<protein>
    <submittedName>
        <fullName evidence="2">Uncharacterized protein</fullName>
    </submittedName>
</protein>
<keyword evidence="3" id="KW-1185">Reference proteome</keyword>
<comment type="caution">
    <text evidence="2">The sequence shown here is derived from an EMBL/GenBank/DDBJ whole genome shotgun (WGS) entry which is preliminary data.</text>
</comment>
<proteinExistence type="predicted"/>
<name>A0A5B7HCT2_PORTR</name>
<organism evidence="2 3">
    <name type="scientific">Portunus trituberculatus</name>
    <name type="common">Swimming crab</name>
    <name type="synonym">Neptunus trituberculatus</name>
    <dbReference type="NCBI Taxonomy" id="210409"/>
    <lineage>
        <taxon>Eukaryota</taxon>
        <taxon>Metazoa</taxon>
        <taxon>Ecdysozoa</taxon>
        <taxon>Arthropoda</taxon>
        <taxon>Crustacea</taxon>
        <taxon>Multicrustacea</taxon>
        <taxon>Malacostraca</taxon>
        <taxon>Eumalacostraca</taxon>
        <taxon>Eucarida</taxon>
        <taxon>Decapoda</taxon>
        <taxon>Pleocyemata</taxon>
        <taxon>Brachyura</taxon>
        <taxon>Eubrachyura</taxon>
        <taxon>Portunoidea</taxon>
        <taxon>Portunidae</taxon>
        <taxon>Portuninae</taxon>
        <taxon>Portunus</taxon>
    </lineage>
</organism>
<sequence>MLYKHASHSDVRQKTQEHHGATKSYKQLNIEKEKDKENSEDLFFSGLRGATKTVTLRDADSPFLPLLLHLYLDTLCFSDAGVEVLCATHTCTRKAVWRRFALRGTAGMGRECMREYGVARLARVAGGGAAGGGGGGGGITRSPVRESQWHPSSWTLVPFMPKPDREQRAGSGRVAGRQGGREWWPSSGVVHDMRHLPGVWLALFSASQRLV</sequence>
<reference evidence="2 3" key="1">
    <citation type="submission" date="2019-05" db="EMBL/GenBank/DDBJ databases">
        <title>Another draft genome of Portunus trituberculatus and its Hox gene families provides insights of decapod evolution.</title>
        <authorList>
            <person name="Jeong J.-H."/>
            <person name="Song I."/>
            <person name="Kim S."/>
            <person name="Choi T."/>
            <person name="Kim D."/>
            <person name="Ryu S."/>
            <person name="Kim W."/>
        </authorList>
    </citation>
    <scope>NUCLEOTIDE SEQUENCE [LARGE SCALE GENOMIC DNA]</scope>
    <source>
        <tissue evidence="2">Muscle</tissue>
    </source>
</reference>
<evidence type="ECO:0000313" key="3">
    <source>
        <dbReference type="Proteomes" id="UP000324222"/>
    </source>
</evidence>